<keyword evidence="1" id="KW-0808">Transferase</keyword>
<evidence type="ECO:0000313" key="1">
    <source>
        <dbReference type="EMBL" id="PWY65296.1"/>
    </source>
</evidence>
<reference evidence="1 2" key="1">
    <citation type="submission" date="2016-12" db="EMBL/GenBank/DDBJ databases">
        <title>The genomes of Aspergillus section Nigri reveals drivers in fungal speciation.</title>
        <authorList>
            <consortium name="DOE Joint Genome Institute"/>
            <person name="Vesth T.C."/>
            <person name="Nybo J."/>
            <person name="Theobald S."/>
            <person name="Brandl J."/>
            <person name="Frisvad J.C."/>
            <person name="Nielsen K.F."/>
            <person name="Lyhne E.K."/>
            <person name="Kogle M.E."/>
            <person name="Kuo A."/>
            <person name="Riley R."/>
            <person name="Clum A."/>
            <person name="Nolan M."/>
            <person name="Lipzen A."/>
            <person name="Salamov A."/>
            <person name="Henrissat B."/>
            <person name="Wiebenga A."/>
            <person name="De Vries R.P."/>
            <person name="Grigoriev I.V."/>
            <person name="Mortensen U.H."/>
            <person name="Andersen M.R."/>
            <person name="Baker S.E."/>
        </authorList>
    </citation>
    <scope>NUCLEOTIDE SEQUENCE [LARGE SCALE GENOMIC DNA]</scope>
    <source>
        <strain evidence="1 2">CBS 117.55</strain>
    </source>
</reference>
<dbReference type="SUPFAM" id="SSF56112">
    <property type="entry name" value="Protein kinase-like (PK-like)"/>
    <property type="match status" value="1"/>
</dbReference>
<protein>
    <submittedName>
        <fullName evidence="1">Phosphotransferase enzyme family protein</fullName>
    </submittedName>
</protein>
<organism evidence="1 2">
    <name type="scientific">Aspergillus heteromorphus CBS 117.55</name>
    <dbReference type="NCBI Taxonomy" id="1448321"/>
    <lineage>
        <taxon>Eukaryota</taxon>
        <taxon>Fungi</taxon>
        <taxon>Dikarya</taxon>
        <taxon>Ascomycota</taxon>
        <taxon>Pezizomycotina</taxon>
        <taxon>Eurotiomycetes</taxon>
        <taxon>Eurotiomycetidae</taxon>
        <taxon>Eurotiales</taxon>
        <taxon>Aspergillaceae</taxon>
        <taxon>Aspergillus</taxon>
        <taxon>Aspergillus subgen. Circumdati</taxon>
    </lineage>
</organism>
<gene>
    <name evidence="1" type="ORF">BO70DRAFT_302362</name>
</gene>
<keyword evidence="2" id="KW-1185">Reference proteome</keyword>
<dbReference type="AlphaFoldDB" id="A0A317UV46"/>
<comment type="caution">
    <text evidence="1">The sequence shown here is derived from an EMBL/GenBank/DDBJ whole genome shotgun (WGS) entry which is preliminary data.</text>
</comment>
<dbReference type="InterPro" id="IPR011009">
    <property type="entry name" value="Kinase-like_dom_sf"/>
</dbReference>
<dbReference type="Proteomes" id="UP000247233">
    <property type="component" value="Unassembled WGS sequence"/>
</dbReference>
<dbReference type="Gene3D" id="3.90.1200.10">
    <property type="match status" value="1"/>
</dbReference>
<dbReference type="EMBL" id="MSFL01000052">
    <property type="protein sequence ID" value="PWY65296.1"/>
    <property type="molecule type" value="Genomic_DNA"/>
</dbReference>
<sequence length="374" mass="41725">MVDEDFSAAITQELSGTPYACASLTQLSGGTANFVYRAILSHPLPNGIKTVIVKHSEDYVASNQAFKLSAERCLAEEAILRALNSLPSLCLTNGRAEDHSSLATVKTPHLFTFNRHTNTALTEDLPDSLDLKSFLILAAMSGSVSRGWATLIGCTLGTWLHTFHSWADAERQAGVVAEIEKNHAMRCLKFTINYDVLLSRIDKYPEILGDCREVFGAVREMAAAEMSRNDGEGFGVIHGDFCMIISKNALEKPSKIQLFVVDWELCQCGPRALDLGQMFAELYMLKHYKDIDAGEWIIQGFMDGYRGLSDEMAFRTLIHVGVHFICWGTQTAGWGTPQQVEDVARLGRDIILRAWEKDRSWFEGVWKSLFQSEE</sequence>
<dbReference type="OrthoDB" id="25129at2759"/>
<dbReference type="GeneID" id="37061986"/>
<dbReference type="STRING" id="1448321.A0A317UV46"/>
<accession>A0A317UV46</accession>
<dbReference type="RefSeq" id="XP_025394465.1">
    <property type="nucleotide sequence ID" value="XM_025539749.1"/>
</dbReference>
<name>A0A317UV46_9EURO</name>
<proteinExistence type="predicted"/>
<dbReference type="Gene3D" id="3.30.200.20">
    <property type="entry name" value="Phosphorylase Kinase, domain 1"/>
    <property type="match status" value="1"/>
</dbReference>
<dbReference type="VEuPathDB" id="FungiDB:BO70DRAFT_302362"/>
<dbReference type="GO" id="GO:0016740">
    <property type="term" value="F:transferase activity"/>
    <property type="evidence" value="ECO:0007669"/>
    <property type="project" value="UniProtKB-KW"/>
</dbReference>
<evidence type="ECO:0000313" key="2">
    <source>
        <dbReference type="Proteomes" id="UP000247233"/>
    </source>
</evidence>